<dbReference type="Proteomes" id="UP001227230">
    <property type="component" value="Chromosome 19"/>
</dbReference>
<gene>
    <name evidence="1" type="ORF">VitviT2T_030399</name>
</gene>
<evidence type="ECO:0008006" key="3">
    <source>
        <dbReference type="Google" id="ProtNLM"/>
    </source>
</evidence>
<dbReference type="PANTHER" id="PTHR11439:SF455">
    <property type="entry name" value="RLK (RECEPTOR-LIKE PROTEIN KINASE) 8, PUTATIVE-RELATED"/>
    <property type="match status" value="1"/>
</dbReference>
<dbReference type="PANTHER" id="PTHR11439">
    <property type="entry name" value="GAG-POL-RELATED RETROTRANSPOSON"/>
    <property type="match status" value="1"/>
</dbReference>
<protein>
    <recommendedName>
        <fullName evidence="3">Retrovirus-related Pol polyprotein from transposon RE2</fullName>
    </recommendedName>
</protein>
<evidence type="ECO:0000313" key="1">
    <source>
        <dbReference type="EMBL" id="WKA13066.1"/>
    </source>
</evidence>
<sequence>MFTSKATITPRVLGKQLSLANGDPLPDPTIYRRIVGVLQYVTLTRLDLSFAVNKACQFMAQPTIAHWSAVKRILRYLKGTSSHGFLLHASSSLNIQGYTDADWASYPDDRHSTGGYYLFLGPNLVSWFSTK</sequence>
<organism evidence="1 2">
    <name type="scientific">Vitis vinifera</name>
    <name type="common">Grape</name>
    <dbReference type="NCBI Taxonomy" id="29760"/>
    <lineage>
        <taxon>Eukaryota</taxon>
        <taxon>Viridiplantae</taxon>
        <taxon>Streptophyta</taxon>
        <taxon>Embryophyta</taxon>
        <taxon>Tracheophyta</taxon>
        <taxon>Spermatophyta</taxon>
        <taxon>Magnoliopsida</taxon>
        <taxon>eudicotyledons</taxon>
        <taxon>Gunneridae</taxon>
        <taxon>Pentapetalae</taxon>
        <taxon>rosids</taxon>
        <taxon>Vitales</taxon>
        <taxon>Vitaceae</taxon>
        <taxon>Viteae</taxon>
        <taxon>Vitis</taxon>
    </lineage>
</organism>
<evidence type="ECO:0000313" key="2">
    <source>
        <dbReference type="Proteomes" id="UP001227230"/>
    </source>
</evidence>
<accession>A0ABY9E446</accession>
<name>A0ABY9E446_VITVI</name>
<reference evidence="1 2" key="1">
    <citation type="journal article" date="2023" name="Hortic Res">
        <title>The complete reference genome for grapevine (Vitis vinifera L.) genetics and breeding.</title>
        <authorList>
            <person name="Shi X."/>
            <person name="Cao S."/>
            <person name="Wang X."/>
            <person name="Huang S."/>
            <person name="Wang Y."/>
            <person name="Liu Z."/>
            <person name="Liu W."/>
            <person name="Leng X."/>
            <person name="Peng Y."/>
            <person name="Wang N."/>
            <person name="Wang Y."/>
            <person name="Ma Z."/>
            <person name="Xu X."/>
            <person name="Zhang F."/>
            <person name="Xue H."/>
            <person name="Zhong H."/>
            <person name="Wang Y."/>
            <person name="Zhang K."/>
            <person name="Velt A."/>
            <person name="Avia K."/>
            <person name="Holtgrawe D."/>
            <person name="Grimplet J."/>
            <person name="Matus J.T."/>
            <person name="Ware D."/>
            <person name="Wu X."/>
            <person name="Wang H."/>
            <person name="Liu C."/>
            <person name="Fang Y."/>
            <person name="Rustenholz C."/>
            <person name="Cheng Z."/>
            <person name="Xiao H."/>
            <person name="Zhou Y."/>
        </authorList>
    </citation>
    <scope>NUCLEOTIDE SEQUENCE [LARGE SCALE GENOMIC DNA]</scope>
    <source>
        <strain evidence="2">cv. Pinot noir / PN40024</strain>
        <tissue evidence="1">Leaf</tissue>
    </source>
</reference>
<dbReference type="EMBL" id="CP126666">
    <property type="protein sequence ID" value="WKA13066.1"/>
    <property type="molecule type" value="Genomic_DNA"/>
</dbReference>
<proteinExistence type="predicted"/>
<keyword evidence="2" id="KW-1185">Reference proteome</keyword>